<dbReference type="SUPFAM" id="SSF56059">
    <property type="entry name" value="Glutathione synthetase ATP-binding domain-like"/>
    <property type="match status" value="1"/>
</dbReference>
<gene>
    <name evidence="2" type="ORF">K7432_007046</name>
</gene>
<accession>A0ABR2W0P7</accession>
<evidence type="ECO:0000256" key="1">
    <source>
        <dbReference type="SAM" id="Phobius"/>
    </source>
</evidence>
<evidence type="ECO:0000313" key="3">
    <source>
        <dbReference type="Proteomes" id="UP001479436"/>
    </source>
</evidence>
<organism evidence="2 3">
    <name type="scientific">Basidiobolus ranarum</name>
    <dbReference type="NCBI Taxonomy" id="34480"/>
    <lineage>
        <taxon>Eukaryota</taxon>
        <taxon>Fungi</taxon>
        <taxon>Fungi incertae sedis</taxon>
        <taxon>Zoopagomycota</taxon>
        <taxon>Entomophthoromycotina</taxon>
        <taxon>Basidiobolomycetes</taxon>
        <taxon>Basidiobolales</taxon>
        <taxon>Basidiobolaceae</taxon>
        <taxon>Basidiobolus</taxon>
    </lineage>
</organism>
<dbReference type="Gene3D" id="3.30.470.20">
    <property type="entry name" value="ATP-grasp fold, B domain"/>
    <property type="match status" value="1"/>
</dbReference>
<dbReference type="NCBIfam" id="NF005315">
    <property type="entry name" value="PRK06849.1"/>
    <property type="match status" value="1"/>
</dbReference>
<proteinExistence type="predicted"/>
<comment type="caution">
    <text evidence="2">The sequence shown here is derived from an EMBL/GenBank/DDBJ whole genome shotgun (WGS) entry which is preliminary data.</text>
</comment>
<keyword evidence="1" id="KW-0812">Transmembrane</keyword>
<keyword evidence="1" id="KW-1133">Transmembrane helix</keyword>
<evidence type="ECO:0000313" key="2">
    <source>
        <dbReference type="EMBL" id="KAK9712603.1"/>
    </source>
</evidence>
<name>A0ABR2W0P7_9FUNG</name>
<keyword evidence="3" id="KW-1185">Reference proteome</keyword>
<sequence length="461" mass="53208">MWSKIREKGFGFFQNLFLFILLEVFLLPYDFFILTLCYSLKWLYPKETERATSTREKTIAITGGKMTKALQLCRGFKAAGHRVILIEGEKYWLSGARFSNSVDAFYTVPSPEKDQQGFTSALVDIIRKERVDTFIPVSSPASAQHESLAKPFLEKYCEVFHFDYETCKMLDDKMLFNEKARSIGLSVPQSFLITDRQQVLDFNFNSEDSKGRQYILKSIKYDAEARLNLTKLPLAKEENLLAFLSKLRISKDNPWILQEYIEGREYCAHATARDGSLRVYVCCESSSWLLNYTAVDKPAIFDWVNKFVKESKLTGQACFDFIEAENGQIYSIECNPRLHSAITCFYNHSLLADAYLSKQNEGSDGEPPKWPIVPLSNARPTYWVYHEMYNLLQTRSLSDLQKWTLQLLEGRDAVLSVNDPLPFFALYHIQIPSLLLMNLLKFKPWIRIDFNIGKLVEAEGD</sequence>
<dbReference type="Proteomes" id="UP001479436">
    <property type="component" value="Unassembled WGS sequence"/>
</dbReference>
<reference evidence="2 3" key="1">
    <citation type="submission" date="2023-04" db="EMBL/GenBank/DDBJ databases">
        <title>Genome of Basidiobolus ranarum AG-B5.</title>
        <authorList>
            <person name="Stajich J.E."/>
            <person name="Carter-House D."/>
            <person name="Gryganskyi A."/>
        </authorList>
    </citation>
    <scope>NUCLEOTIDE SEQUENCE [LARGE SCALE GENOMIC DNA]</scope>
    <source>
        <strain evidence="2 3">AG-B5</strain>
    </source>
</reference>
<evidence type="ECO:0008006" key="4">
    <source>
        <dbReference type="Google" id="ProtNLM"/>
    </source>
</evidence>
<dbReference type="EMBL" id="JASJQH010007208">
    <property type="protein sequence ID" value="KAK9712603.1"/>
    <property type="molecule type" value="Genomic_DNA"/>
</dbReference>
<feature type="transmembrane region" description="Helical" evidence="1">
    <location>
        <begin position="12"/>
        <end position="36"/>
    </location>
</feature>
<protein>
    <recommendedName>
        <fullName evidence="4">ATP-grasp enzyme</fullName>
    </recommendedName>
</protein>
<dbReference type="Gene3D" id="3.40.50.20">
    <property type="match status" value="1"/>
</dbReference>
<keyword evidence="1" id="KW-0472">Membrane</keyword>